<dbReference type="Proteomes" id="UP001054252">
    <property type="component" value="Unassembled WGS sequence"/>
</dbReference>
<name>A0AAV5MKU7_9ROSI</name>
<reference evidence="2 3" key="1">
    <citation type="journal article" date="2021" name="Commun. Biol.">
        <title>The genome of Shorea leprosula (Dipterocarpaceae) highlights the ecological relevance of drought in aseasonal tropical rainforests.</title>
        <authorList>
            <person name="Ng K.K.S."/>
            <person name="Kobayashi M.J."/>
            <person name="Fawcett J.A."/>
            <person name="Hatakeyama M."/>
            <person name="Paape T."/>
            <person name="Ng C.H."/>
            <person name="Ang C.C."/>
            <person name="Tnah L.H."/>
            <person name="Lee C.T."/>
            <person name="Nishiyama T."/>
            <person name="Sese J."/>
            <person name="O'Brien M.J."/>
            <person name="Copetti D."/>
            <person name="Mohd Noor M.I."/>
            <person name="Ong R.C."/>
            <person name="Putra M."/>
            <person name="Sireger I.Z."/>
            <person name="Indrioko S."/>
            <person name="Kosugi Y."/>
            <person name="Izuno A."/>
            <person name="Isagi Y."/>
            <person name="Lee S.L."/>
            <person name="Shimizu K.K."/>
        </authorList>
    </citation>
    <scope>NUCLEOTIDE SEQUENCE [LARGE SCALE GENOMIC DNA]</scope>
    <source>
        <strain evidence="2">214</strain>
    </source>
</reference>
<evidence type="ECO:0000313" key="3">
    <source>
        <dbReference type="Proteomes" id="UP001054252"/>
    </source>
</evidence>
<dbReference type="EMBL" id="BPVZ01000375">
    <property type="protein sequence ID" value="GKV50530.1"/>
    <property type="molecule type" value="Genomic_DNA"/>
</dbReference>
<dbReference type="AlphaFoldDB" id="A0AAV5MKU7"/>
<gene>
    <name evidence="2" type="ORF">SLEP1_g57233</name>
</gene>
<keyword evidence="3" id="KW-1185">Reference proteome</keyword>
<organism evidence="2 3">
    <name type="scientific">Rubroshorea leprosula</name>
    <dbReference type="NCBI Taxonomy" id="152421"/>
    <lineage>
        <taxon>Eukaryota</taxon>
        <taxon>Viridiplantae</taxon>
        <taxon>Streptophyta</taxon>
        <taxon>Embryophyta</taxon>
        <taxon>Tracheophyta</taxon>
        <taxon>Spermatophyta</taxon>
        <taxon>Magnoliopsida</taxon>
        <taxon>eudicotyledons</taxon>
        <taxon>Gunneridae</taxon>
        <taxon>Pentapetalae</taxon>
        <taxon>rosids</taxon>
        <taxon>malvids</taxon>
        <taxon>Malvales</taxon>
        <taxon>Dipterocarpaceae</taxon>
        <taxon>Rubroshorea</taxon>
    </lineage>
</organism>
<proteinExistence type="predicted"/>
<comment type="caution">
    <text evidence="2">The sequence shown here is derived from an EMBL/GenBank/DDBJ whole genome shotgun (WGS) entry which is preliminary data.</text>
</comment>
<protein>
    <submittedName>
        <fullName evidence="2">Uncharacterized protein</fullName>
    </submittedName>
</protein>
<sequence>MKKHEPNVETQQGWVSMKPAWLSWSKPNLASRANPVAGFRRTQQGWVRATTSKVGFIETQPCWSCETQQLGFDEPSKAGFGRPAKLGSTQPPARLGSLKPSLAGHAKPNSWVRATSKAGFDGTQQIWVSSNPAT</sequence>
<accession>A0AAV5MKU7</accession>
<evidence type="ECO:0000256" key="1">
    <source>
        <dbReference type="SAM" id="MobiDB-lite"/>
    </source>
</evidence>
<evidence type="ECO:0000313" key="2">
    <source>
        <dbReference type="EMBL" id="GKV50530.1"/>
    </source>
</evidence>
<feature type="region of interest" description="Disordered" evidence="1">
    <location>
        <begin position="74"/>
        <end position="108"/>
    </location>
</feature>